<proteinExistence type="predicted"/>
<evidence type="ECO:0000313" key="4">
    <source>
        <dbReference type="Proteomes" id="UP000282454"/>
    </source>
</evidence>
<protein>
    <submittedName>
        <fullName evidence="3">4'-phosphopantetheinyl transferase superfamily protein</fullName>
    </submittedName>
</protein>
<dbReference type="RefSeq" id="WP_121392611.1">
    <property type="nucleotide sequence ID" value="NZ_RCDD01000003.1"/>
</dbReference>
<gene>
    <name evidence="3" type="ORF">CLV68_4233</name>
</gene>
<dbReference type="GO" id="GO:0000287">
    <property type="term" value="F:magnesium ion binding"/>
    <property type="evidence" value="ECO:0007669"/>
    <property type="project" value="InterPro"/>
</dbReference>
<keyword evidence="4" id="KW-1185">Reference proteome</keyword>
<dbReference type="SUPFAM" id="SSF56214">
    <property type="entry name" value="4'-phosphopantetheinyl transferase"/>
    <property type="match status" value="1"/>
</dbReference>
<name>A0A421B147_9PSEU</name>
<dbReference type="OrthoDB" id="190168at2"/>
<evidence type="ECO:0000256" key="1">
    <source>
        <dbReference type="ARBA" id="ARBA00022679"/>
    </source>
</evidence>
<dbReference type="Proteomes" id="UP000282454">
    <property type="component" value="Unassembled WGS sequence"/>
</dbReference>
<sequence>MTSVAVHVVSLRDLDRVRGDAEPALPAADRAAIARRAHGRRRVQAQAARVLATAVAAPGSVNASHDQDFLVLAESPVACGVDVEDAAEDELLEVADRFCAAGELREPIPARGLWAAKESAAKACGRGLRAGLRTIRFDGDPTATWSAVDWPFGSGFLTRVLDLGDRHCALTVRAATPPRVRTRVWTPTTSGGRWTFVPATRPAGDPAHEVAAALSAFGGDRG</sequence>
<feature type="domain" description="4'-phosphopantetheinyl transferase" evidence="2">
    <location>
        <begin position="79"/>
        <end position="148"/>
    </location>
</feature>
<dbReference type="AlphaFoldDB" id="A0A421B147"/>
<accession>A0A421B147</accession>
<dbReference type="InterPro" id="IPR008278">
    <property type="entry name" value="4-PPantetheinyl_Trfase_dom"/>
</dbReference>
<keyword evidence="1 3" id="KW-0808">Transferase</keyword>
<dbReference type="InterPro" id="IPR037143">
    <property type="entry name" value="4-PPantetheinyl_Trfase_dom_sf"/>
</dbReference>
<dbReference type="Pfam" id="PF01648">
    <property type="entry name" value="ACPS"/>
    <property type="match status" value="1"/>
</dbReference>
<evidence type="ECO:0000313" key="3">
    <source>
        <dbReference type="EMBL" id="RLK58139.1"/>
    </source>
</evidence>
<dbReference type="EMBL" id="RCDD01000003">
    <property type="protein sequence ID" value="RLK58139.1"/>
    <property type="molecule type" value="Genomic_DNA"/>
</dbReference>
<organism evidence="3 4">
    <name type="scientific">Actinokineospora cianjurensis</name>
    <dbReference type="NCBI Taxonomy" id="585224"/>
    <lineage>
        <taxon>Bacteria</taxon>
        <taxon>Bacillati</taxon>
        <taxon>Actinomycetota</taxon>
        <taxon>Actinomycetes</taxon>
        <taxon>Pseudonocardiales</taxon>
        <taxon>Pseudonocardiaceae</taxon>
        <taxon>Actinokineospora</taxon>
    </lineage>
</organism>
<evidence type="ECO:0000259" key="2">
    <source>
        <dbReference type="Pfam" id="PF01648"/>
    </source>
</evidence>
<reference evidence="3 4" key="1">
    <citation type="submission" date="2018-10" db="EMBL/GenBank/DDBJ databases">
        <title>Genomic Encyclopedia of Archaeal and Bacterial Type Strains, Phase II (KMG-II): from individual species to whole genera.</title>
        <authorList>
            <person name="Goeker M."/>
        </authorList>
    </citation>
    <scope>NUCLEOTIDE SEQUENCE [LARGE SCALE GENOMIC DNA]</scope>
    <source>
        <strain evidence="3 4">DSM 45657</strain>
    </source>
</reference>
<comment type="caution">
    <text evidence="3">The sequence shown here is derived from an EMBL/GenBank/DDBJ whole genome shotgun (WGS) entry which is preliminary data.</text>
</comment>
<dbReference type="GO" id="GO:0008897">
    <property type="term" value="F:holo-[acyl-carrier-protein] synthase activity"/>
    <property type="evidence" value="ECO:0007669"/>
    <property type="project" value="InterPro"/>
</dbReference>
<dbReference type="Gene3D" id="3.90.470.20">
    <property type="entry name" value="4'-phosphopantetheinyl transferase domain"/>
    <property type="match status" value="1"/>
</dbReference>